<evidence type="ECO:0000256" key="1">
    <source>
        <dbReference type="ARBA" id="ARBA00004683"/>
    </source>
</evidence>
<feature type="compositionally biased region" description="Basic and acidic residues" evidence="4">
    <location>
        <begin position="314"/>
        <end position="326"/>
    </location>
</feature>
<name>A0A4R0YUT1_9GAMM</name>
<feature type="compositionally biased region" description="Low complexity" evidence="4">
    <location>
        <begin position="334"/>
        <end position="344"/>
    </location>
</feature>
<dbReference type="AlphaFoldDB" id="A0A4R0YUT1"/>
<dbReference type="EMBL" id="SJTG01000001">
    <property type="protein sequence ID" value="TCI13193.1"/>
    <property type="molecule type" value="Genomic_DNA"/>
</dbReference>
<dbReference type="GO" id="GO:0042619">
    <property type="term" value="P:poly-hydroxybutyrate biosynthetic process"/>
    <property type="evidence" value="ECO:0007669"/>
    <property type="project" value="UniProtKB-KW"/>
</dbReference>
<reference evidence="5 6" key="1">
    <citation type="submission" date="2019-02" db="EMBL/GenBank/DDBJ databases">
        <title>Dyella amyloliquefaciens sp. nov., isolated from forest soil.</title>
        <authorList>
            <person name="Gao Z.-H."/>
            <person name="Qiu L.-H."/>
        </authorList>
    </citation>
    <scope>NUCLEOTIDE SEQUENCE [LARGE SCALE GENOMIC DNA]</scope>
    <source>
        <strain evidence="5 6">KACC 12747</strain>
    </source>
</reference>
<proteinExistence type="predicted"/>
<sequence length="351" mass="39362">MTDQAGDFLKQYQSMVQQSWDHWMQTMQPGMRGAMPHATHAQGDDLLERMMHGLKGYSDWLQSAATSGVVGTSPDDWQASLRQLFTGTNPPFAQAFGGIDSSAAQGFAQQWQNWLQAMQAPNIPDMSQLGDMPAFGYTRERQMQHQALLNAMREYLETYSRYQSLLARANAEGFELLQQKLAQQDGAARPVESLKALYDQWVDAVEDAYGEIALSDEFRQAYGAMVNAQMHVRKLQQEQLEALCRELGMPTRSEVSSLGKRVQELRRELRANQSQAMADAVRDKDIAALRAELAALKRQSSPRTETAPAKKTTTRREDVALDSDAKRTRKTAAARRTTTTSAARGTPRKRK</sequence>
<evidence type="ECO:0000256" key="4">
    <source>
        <dbReference type="SAM" id="MobiDB-lite"/>
    </source>
</evidence>
<gene>
    <name evidence="5" type="ORF">EZM97_07835</name>
</gene>
<accession>A0A4R0YUT1</accession>
<comment type="pathway">
    <text evidence="1">Biopolymer metabolism; poly-(R)-3-hydroxybutanoate biosynthesis.</text>
</comment>
<organism evidence="5 6">
    <name type="scientific">Dyella soli</name>
    <dbReference type="NCBI Taxonomy" id="522319"/>
    <lineage>
        <taxon>Bacteria</taxon>
        <taxon>Pseudomonadati</taxon>
        <taxon>Pseudomonadota</taxon>
        <taxon>Gammaproteobacteria</taxon>
        <taxon>Lysobacterales</taxon>
        <taxon>Rhodanobacteraceae</taxon>
        <taxon>Dyella</taxon>
    </lineage>
</organism>
<dbReference type="Proteomes" id="UP000291822">
    <property type="component" value="Unassembled WGS sequence"/>
</dbReference>
<evidence type="ECO:0000256" key="2">
    <source>
        <dbReference type="ARBA" id="ARBA00019066"/>
    </source>
</evidence>
<keyword evidence="3" id="KW-0583">PHB biosynthesis</keyword>
<comment type="caution">
    <text evidence="5">The sequence shown here is derived from an EMBL/GenBank/DDBJ whole genome shotgun (WGS) entry which is preliminary data.</text>
</comment>
<dbReference type="InterPro" id="IPR010123">
    <property type="entry name" value="PHA_synth_III_E"/>
</dbReference>
<evidence type="ECO:0000256" key="3">
    <source>
        <dbReference type="ARBA" id="ARBA00022752"/>
    </source>
</evidence>
<feature type="region of interest" description="Disordered" evidence="4">
    <location>
        <begin position="297"/>
        <end position="351"/>
    </location>
</feature>
<evidence type="ECO:0000313" key="5">
    <source>
        <dbReference type="EMBL" id="TCI13193.1"/>
    </source>
</evidence>
<dbReference type="Pfam" id="PF09712">
    <property type="entry name" value="PHA_synth_III_E"/>
    <property type="match status" value="1"/>
</dbReference>
<dbReference type="RefSeq" id="WP_131150025.1">
    <property type="nucleotide sequence ID" value="NZ_SJTG01000001.1"/>
</dbReference>
<dbReference type="UniPathway" id="UPA00917"/>
<evidence type="ECO:0000313" key="6">
    <source>
        <dbReference type="Proteomes" id="UP000291822"/>
    </source>
</evidence>
<keyword evidence="6" id="KW-1185">Reference proteome</keyword>
<protein>
    <recommendedName>
        <fullName evidence="2">Poly(3-hydroxyalkanoate) polymerase subunit PhaE</fullName>
    </recommendedName>
</protein>